<name>A0AAE0L9T6_9CHLO</name>
<feature type="compositionally biased region" description="Basic and acidic residues" evidence="1">
    <location>
        <begin position="472"/>
        <end position="496"/>
    </location>
</feature>
<dbReference type="InterPro" id="IPR013320">
    <property type="entry name" value="ConA-like_dom_sf"/>
</dbReference>
<feature type="region of interest" description="Disordered" evidence="1">
    <location>
        <begin position="675"/>
        <end position="702"/>
    </location>
</feature>
<dbReference type="Proteomes" id="UP001190700">
    <property type="component" value="Unassembled WGS sequence"/>
</dbReference>
<dbReference type="Gene3D" id="2.60.120.920">
    <property type="match status" value="1"/>
</dbReference>
<dbReference type="InterPro" id="IPR043136">
    <property type="entry name" value="B30.2/SPRY_sf"/>
</dbReference>
<dbReference type="AlphaFoldDB" id="A0AAE0L9T6"/>
<feature type="region of interest" description="Disordered" evidence="1">
    <location>
        <begin position="347"/>
        <end position="367"/>
    </location>
</feature>
<proteinExistence type="predicted"/>
<sequence length="702" mass="75698">MTSRTGQSMASSAARSKCEQLMMKKASEPGDAYGHSPWLLQLTDIEYSTTQVGFQLWKRVRSFKISTSQKTSSQRVNSNPRVPTDPASFVQEAGLQMLLDMFLFLAETNQQFCGRMTRTAVRVLSSIPACAFSGTLLPSAEEALSTFGEFLLESICENHRANRTEKLLEELRATIQLTITRGSLGFALSFATVLLTQRIALPAQDAREFRRLLSAPHDVHANGIDDAFRENFARSTDALQAWNPGVILAGLQKLEKADMLEGCEAILSIAGPLHVFACKMCDSASKAEVASLIQGSIANVNKLQMLLLSVVHVENRGCKEECICTLLYLLKLSLECIALAPTGEELDWQEPGSTGRDHKDPSADGGDRGSLLRTLKQLAMGDAVIGCEACVGSHIQCLAQGCITAGISFFFENRMQKIDTVVNLLSAEAGNVLPPHDERMAGLLLSDIARPEELAELLQMHEGCPQVTAAQEDGRDGHGDGGHGHADSGDGGHGRGETAASCSKAGAGVDSTSPGDPMNTSPSKQSVTMQTLLTLIDVLAERELHGVKGALADIEEGEQSASSAARYPPFSTHEMDAVLDVQEVDEKWVWRQCHANCEISNLGLTLRKWAWDFGFVSALGSTGFCAGVHTWEMQMTSISRAWVGVAAAENCDLGVSPTFLENAWVMSSIGTRHPDIERSPAGGGRGQEPSFSDMFTSGDTIR</sequence>
<keyword evidence="3" id="KW-1185">Reference proteome</keyword>
<feature type="region of interest" description="Disordered" evidence="1">
    <location>
        <begin position="469"/>
        <end position="526"/>
    </location>
</feature>
<feature type="compositionally biased region" description="Basic and acidic residues" evidence="1">
    <location>
        <begin position="355"/>
        <end position="367"/>
    </location>
</feature>
<gene>
    <name evidence="2" type="ORF">CYMTET_14972</name>
</gene>
<evidence type="ECO:0000256" key="1">
    <source>
        <dbReference type="SAM" id="MobiDB-lite"/>
    </source>
</evidence>
<feature type="compositionally biased region" description="Polar residues" evidence="1">
    <location>
        <begin position="510"/>
        <end position="526"/>
    </location>
</feature>
<evidence type="ECO:0000313" key="2">
    <source>
        <dbReference type="EMBL" id="KAK3276994.1"/>
    </source>
</evidence>
<protein>
    <submittedName>
        <fullName evidence="2">Uncharacterized protein</fullName>
    </submittedName>
</protein>
<comment type="caution">
    <text evidence="2">The sequence shown here is derived from an EMBL/GenBank/DDBJ whole genome shotgun (WGS) entry which is preliminary data.</text>
</comment>
<reference evidence="2 3" key="1">
    <citation type="journal article" date="2015" name="Genome Biol. Evol.">
        <title>Comparative Genomics of a Bacterivorous Green Alga Reveals Evolutionary Causalities and Consequences of Phago-Mixotrophic Mode of Nutrition.</title>
        <authorList>
            <person name="Burns J.A."/>
            <person name="Paasch A."/>
            <person name="Narechania A."/>
            <person name="Kim E."/>
        </authorList>
    </citation>
    <scope>NUCLEOTIDE SEQUENCE [LARGE SCALE GENOMIC DNA]</scope>
    <source>
        <strain evidence="2 3">PLY_AMNH</strain>
    </source>
</reference>
<evidence type="ECO:0000313" key="3">
    <source>
        <dbReference type="Proteomes" id="UP001190700"/>
    </source>
</evidence>
<dbReference type="EMBL" id="LGRX02006283">
    <property type="protein sequence ID" value="KAK3276994.1"/>
    <property type="molecule type" value="Genomic_DNA"/>
</dbReference>
<organism evidence="2 3">
    <name type="scientific">Cymbomonas tetramitiformis</name>
    <dbReference type="NCBI Taxonomy" id="36881"/>
    <lineage>
        <taxon>Eukaryota</taxon>
        <taxon>Viridiplantae</taxon>
        <taxon>Chlorophyta</taxon>
        <taxon>Pyramimonadophyceae</taxon>
        <taxon>Pyramimonadales</taxon>
        <taxon>Pyramimonadaceae</taxon>
        <taxon>Cymbomonas</taxon>
    </lineage>
</organism>
<feature type="compositionally biased region" description="Polar residues" evidence="1">
    <location>
        <begin position="689"/>
        <end position="702"/>
    </location>
</feature>
<dbReference type="SUPFAM" id="SSF49899">
    <property type="entry name" value="Concanavalin A-like lectins/glucanases"/>
    <property type="match status" value="1"/>
</dbReference>
<accession>A0AAE0L9T6</accession>